<name>A0A2S9Q9G5_9HYPH</name>
<dbReference type="SUPFAM" id="SSF54637">
    <property type="entry name" value="Thioesterase/thiol ester dehydrase-isomerase"/>
    <property type="match status" value="1"/>
</dbReference>
<gene>
    <name evidence="1" type="ORF">C5L14_17175</name>
</gene>
<dbReference type="CDD" id="cd00586">
    <property type="entry name" value="4HBT"/>
    <property type="match status" value="1"/>
</dbReference>
<evidence type="ECO:0000313" key="1">
    <source>
        <dbReference type="EMBL" id="PRH85992.1"/>
    </source>
</evidence>
<dbReference type="Pfam" id="PF13279">
    <property type="entry name" value="4HBT_2"/>
    <property type="match status" value="1"/>
</dbReference>
<keyword evidence="2" id="KW-1185">Reference proteome</keyword>
<dbReference type="Gene3D" id="3.10.129.10">
    <property type="entry name" value="Hotdog Thioesterase"/>
    <property type="match status" value="1"/>
</dbReference>
<protein>
    <submittedName>
        <fullName evidence="1">4-hydroxybenzoyl-CoA thioesterase</fullName>
    </submittedName>
</protein>
<reference evidence="1 2" key="1">
    <citation type="submission" date="2018-02" db="EMBL/GenBank/DDBJ databases">
        <title>Whole genome sequencing of endophytic bacterium.</title>
        <authorList>
            <person name="Eedara R."/>
            <person name="Podile A.R."/>
        </authorList>
    </citation>
    <scope>NUCLEOTIDE SEQUENCE [LARGE SCALE GENOMIC DNA]</scope>
    <source>
        <strain evidence="1 2">RP1T</strain>
    </source>
</reference>
<accession>A0A2S9Q9G5</accession>
<evidence type="ECO:0000313" key="2">
    <source>
        <dbReference type="Proteomes" id="UP000237682"/>
    </source>
</evidence>
<comment type="caution">
    <text evidence="1">The sequence shown here is derived from an EMBL/GenBank/DDBJ whole genome shotgun (WGS) entry which is preliminary data.</text>
</comment>
<dbReference type="Proteomes" id="UP000237682">
    <property type="component" value="Unassembled WGS sequence"/>
</dbReference>
<dbReference type="EMBL" id="PUEJ01000006">
    <property type="protein sequence ID" value="PRH85992.1"/>
    <property type="molecule type" value="Genomic_DNA"/>
</dbReference>
<sequence length="178" mass="19517">MNRVTTPNEGKPFQGWDWAKPIPAPLSLHRTPVVEAWTDYNDHMTESAFLLAFGDSSDAFFRMIGVDEAYRAAGSSIYTLETRIRNLREAHIGDPLALTLQLIDHDAKRLHVFHAMTNEADGAVLATAEQILVHVDMQAGRSSPFPPEIAERIAAIAQAHAALSVPATVGVPLGIRRK</sequence>
<dbReference type="AlphaFoldDB" id="A0A2S9Q9G5"/>
<dbReference type="OrthoDB" id="9803287at2"/>
<proteinExistence type="predicted"/>
<dbReference type="RefSeq" id="WP_105863291.1">
    <property type="nucleotide sequence ID" value="NZ_PUEJ01000006.1"/>
</dbReference>
<organism evidence="1 2">
    <name type="scientific">Labrys okinawensis</name>
    <dbReference type="NCBI Taxonomy" id="346911"/>
    <lineage>
        <taxon>Bacteria</taxon>
        <taxon>Pseudomonadati</taxon>
        <taxon>Pseudomonadota</taxon>
        <taxon>Alphaproteobacteria</taxon>
        <taxon>Hyphomicrobiales</taxon>
        <taxon>Xanthobacteraceae</taxon>
        <taxon>Labrys</taxon>
    </lineage>
</organism>
<dbReference type="InterPro" id="IPR029069">
    <property type="entry name" value="HotDog_dom_sf"/>
</dbReference>